<evidence type="ECO:0000256" key="8">
    <source>
        <dbReference type="ARBA" id="ARBA00022967"/>
    </source>
</evidence>
<comment type="caution">
    <text evidence="23">The sequence shown here is derived from an EMBL/GenBank/DDBJ whole genome shotgun (WGS) entry which is preliminary data.</text>
</comment>
<comment type="catalytic activity">
    <reaction evidence="15 18">
        <text>4 Fe(II)-[cytochrome c] + O2 + 8 H(+)(in) = 4 Fe(III)-[cytochrome c] + 2 H2O + 4 H(+)(out)</text>
        <dbReference type="Rhea" id="RHEA:11436"/>
        <dbReference type="Rhea" id="RHEA-COMP:10350"/>
        <dbReference type="Rhea" id="RHEA-COMP:14399"/>
        <dbReference type="ChEBI" id="CHEBI:15377"/>
        <dbReference type="ChEBI" id="CHEBI:15378"/>
        <dbReference type="ChEBI" id="CHEBI:15379"/>
        <dbReference type="ChEBI" id="CHEBI:29033"/>
        <dbReference type="ChEBI" id="CHEBI:29034"/>
        <dbReference type="EC" id="7.1.1.9"/>
    </reaction>
</comment>
<evidence type="ECO:0000256" key="7">
    <source>
        <dbReference type="ARBA" id="ARBA00022723"/>
    </source>
</evidence>
<dbReference type="GO" id="GO:0020037">
    <property type="term" value="F:heme binding"/>
    <property type="evidence" value="ECO:0007669"/>
    <property type="project" value="InterPro"/>
</dbReference>
<evidence type="ECO:0000256" key="2">
    <source>
        <dbReference type="ARBA" id="ARBA00007866"/>
    </source>
</evidence>
<dbReference type="InterPro" id="IPR014222">
    <property type="entry name" value="Cyt_c_oxidase_su2"/>
</dbReference>
<proteinExistence type="inferred from homology"/>
<comment type="function">
    <text evidence="14 18">Subunits I and II form the functional core of the enzyme complex. Electrons originating in cytochrome c are transferred via heme a and Cu(A) to the binuclear center formed by heme a3 and Cu(B).</text>
</comment>
<sequence>MAYMKKELGLLTLLTLPFISSADWLDVNMPVGVTDISEEVFGLHMLMFWIMIAIGVVVFGVLFYAMWKYRRSNNKTAADFEENHKLEIAWTVVPTIILILMALPASSLLKKMYDHEAEEGGIDIQVIGWQWKWQYKYLDEKVGDKPLSFFSNLTTPSDQYETNQATKGENYLLEVDEEVVVPINTPIRFLITSNDVIHSWYMSDFAVKQDAIPGFINVAKTTINEPGVYRGNCTELCGERHAYMPVVVRAVKQDEYQDWLQSKKDAAEQVAFLTEKDWTLAELMEQGEEIYNTRCAACHQMNGAGIPGFYPALAGSDLVLYDKPKHIEILMEGVRGSQMQSFAEQLNEVEMASVITFTRQSWGNDRAGDGEIVIPKDIVEYKQKDS</sequence>
<dbReference type="InterPro" id="IPR008972">
    <property type="entry name" value="Cupredoxin"/>
</dbReference>
<evidence type="ECO:0000256" key="14">
    <source>
        <dbReference type="ARBA" id="ARBA00024688"/>
    </source>
</evidence>
<dbReference type="EMBL" id="QOPD01000001">
    <property type="protein sequence ID" value="RCL39241.1"/>
    <property type="molecule type" value="Genomic_DNA"/>
</dbReference>
<dbReference type="GO" id="GO:0016491">
    <property type="term" value="F:oxidoreductase activity"/>
    <property type="evidence" value="ECO:0007669"/>
    <property type="project" value="UniProtKB-KW"/>
</dbReference>
<evidence type="ECO:0000256" key="10">
    <source>
        <dbReference type="ARBA" id="ARBA00022989"/>
    </source>
</evidence>
<feature type="domain" description="Cytochrome oxidase subunit II copper A binding" evidence="20">
    <location>
        <begin position="119"/>
        <end position="262"/>
    </location>
</feature>
<dbReference type="Pfam" id="PF13442">
    <property type="entry name" value="Cytochrome_CBB3"/>
    <property type="match status" value="1"/>
</dbReference>
<comment type="cofactor">
    <cofactor evidence="18">
        <name>Cu cation</name>
        <dbReference type="ChEBI" id="CHEBI:23378"/>
    </cofactor>
    <text evidence="18">Binds a copper A center.</text>
</comment>
<dbReference type="InterPro" id="IPR009056">
    <property type="entry name" value="Cyt_c-like_dom"/>
</dbReference>
<evidence type="ECO:0000256" key="5">
    <source>
        <dbReference type="ARBA" id="ARBA00022660"/>
    </source>
</evidence>
<feature type="transmembrane region" description="Helical" evidence="19">
    <location>
        <begin position="46"/>
        <end position="67"/>
    </location>
</feature>
<name>A0A368BPR9_9GAMM</name>
<evidence type="ECO:0000256" key="17">
    <source>
        <dbReference type="RuleBase" id="RU000456"/>
    </source>
</evidence>
<dbReference type="Gene3D" id="1.10.760.10">
    <property type="entry name" value="Cytochrome c-like domain"/>
    <property type="match status" value="1"/>
</dbReference>
<keyword evidence="7 16" id="KW-0479">Metal-binding</keyword>
<evidence type="ECO:0000256" key="12">
    <source>
        <dbReference type="ARBA" id="ARBA00023008"/>
    </source>
</evidence>
<feature type="transmembrane region" description="Helical" evidence="19">
    <location>
        <begin position="88"/>
        <end position="109"/>
    </location>
</feature>
<dbReference type="PROSITE" id="PS00078">
    <property type="entry name" value="COX2"/>
    <property type="match status" value="1"/>
</dbReference>
<evidence type="ECO:0000256" key="6">
    <source>
        <dbReference type="ARBA" id="ARBA00022692"/>
    </source>
</evidence>
<keyword evidence="10 19" id="KW-1133">Transmembrane helix</keyword>
<dbReference type="PROSITE" id="PS51007">
    <property type="entry name" value="CYTC"/>
    <property type="match status" value="1"/>
</dbReference>
<comment type="similarity">
    <text evidence="2 17">Belongs to the cytochrome c oxidase subunit 2 family.</text>
</comment>
<evidence type="ECO:0000259" key="22">
    <source>
        <dbReference type="PROSITE" id="PS51007"/>
    </source>
</evidence>
<keyword evidence="11 16" id="KW-0408">Iron</keyword>
<dbReference type="AlphaFoldDB" id="A0A368BPR9"/>
<dbReference type="InterPro" id="IPR045187">
    <property type="entry name" value="CcO_II"/>
</dbReference>
<feature type="domain" description="Cytochrome oxidase subunit II transmembrane region profile" evidence="21">
    <location>
        <begin position="21"/>
        <end position="116"/>
    </location>
</feature>
<dbReference type="InterPro" id="IPR036257">
    <property type="entry name" value="Cyt_c_oxidase_su2_TM_sf"/>
</dbReference>
<dbReference type="GO" id="GO:0004129">
    <property type="term" value="F:cytochrome-c oxidase activity"/>
    <property type="evidence" value="ECO:0007669"/>
    <property type="project" value="UniProtKB-EC"/>
</dbReference>
<dbReference type="InterPro" id="IPR036909">
    <property type="entry name" value="Cyt_c-like_dom_sf"/>
</dbReference>
<evidence type="ECO:0000256" key="16">
    <source>
        <dbReference type="PROSITE-ProRule" id="PRU00433"/>
    </source>
</evidence>
<feature type="domain" description="Cytochrome c" evidence="22">
    <location>
        <begin position="282"/>
        <end position="362"/>
    </location>
</feature>
<evidence type="ECO:0000256" key="1">
    <source>
        <dbReference type="ARBA" id="ARBA00004141"/>
    </source>
</evidence>
<gene>
    <name evidence="23" type="primary">coxB</name>
    <name evidence="23" type="ORF">DBW97_00510</name>
</gene>
<keyword evidence="3 17" id="KW-0813">Transport</keyword>
<evidence type="ECO:0000256" key="9">
    <source>
        <dbReference type="ARBA" id="ARBA00022982"/>
    </source>
</evidence>
<dbReference type="Gene3D" id="2.60.40.420">
    <property type="entry name" value="Cupredoxins - blue copper proteins"/>
    <property type="match status" value="1"/>
</dbReference>
<dbReference type="GO" id="GO:0005507">
    <property type="term" value="F:copper ion binding"/>
    <property type="evidence" value="ECO:0007669"/>
    <property type="project" value="InterPro"/>
</dbReference>
<evidence type="ECO:0000256" key="3">
    <source>
        <dbReference type="ARBA" id="ARBA00022448"/>
    </source>
</evidence>
<dbReference type="Gene3D" id="1.10.287.90">
    <property type="match status" value="1"/>
</dbReference>
<dbReference type="Pfam" id="PF02790">
    <property type="entry name" value="COX2_TM"/>
    <property type="match status" value="1"/>
</dbReference>
<dbReference type="SUPFAM" id="SSF49503">
    <property type="entry name" value="Cupredoxins"/>
    <property type="match status" value="1"/>
</dbReference>
<organism evidence="23 24">
    <name type="scientific">SAR86 cluster bacterium</name>
    <dbReference type="NCBI Taxonomy" id="2030880"/>
    <lineage>
        <taxon>Bacteria</taxon>
        <taxon>Pseudomonadati</taxon>
        <taxon>Pseudomonadota</taxon>
        <taxon>Gammaproteobacteria</taxon>
        <taxon>SAR86 cluster</taxon>
    </lineage>
</organism>
<dbReference type="NCBIfam" id="TIGR02866">
    <property type="entry name" value="CoxB"/>
    <property type="match status" value="1"/>
</dbReference>
<dbReference type="GO" id="GO:0042773">
    <property type="term" value="P:ATP synthesis coupled electron transport"/>
    <property type="evidence" value="ECO:0007669"/>
    <property type="project" value="TreeGrafter"/>
</dbReference>
<dbReference type="InterPro" id="IPR001505">
    <property type="entry name" value="Copper_CuA"/>
</dbReference>
<dbReference type="PANTHER" id="PTHR22888">
    <property type="entry name" value="CYTOCHROME C OXIDASE, SUBUNIT II"/>
    <property type="match status" value="1"/>
</dbReference>
<keyword evidence="12 18" id="KW-0186">Copper</keyword>
<dbReference type="SUPFAM" id="SSF46626">
    <property type="entry name" value="Cytochrome c"/>
    <property type="match status" value="1"/>
</dbReference>
<evidence type="ECO:0000256" key="15">
    <source>
        <dbReference type="ARBA" id="ARBA00047816"/>
    </source>
</evidence>
<keyword evidence="5 17" id="KW-0679">Respiratory chain</keyword>
<keyword evidence="8" id="KW-1278">Translocase</keyword>
<dbReference type="PRINTS" id="PR01166">
    <property type="entry name" value="CYCOXIDASEII"/>
</dbReference>
<protein>
    <recommendedName>
        <fullName evidence="18">Cytochrome c oxidase subunit 2</fullName>
        <ecNumber evidence="18">7.1.1.9</ecNumber>
    </recommendedName>
</protein>
<dbReference type="PROSITE" id="PS50999">
    <property type="entry name" value="COX2_TM"/>
    <property type="match status" value="1"/>
</dbReference>
<keyword evidence="9 17" id="KW-0249">Electron transport</keyword>
<dbReference type="Pfam" id="PF00116">
    <property type="entry name" value="COX2"/>
    <property type="match status" value="1"/>
</dbReference>
<evidence type="ECO:0000259" key="20">
    <source>
        <dbReference type="PROSITE" id="PS50857"/>
    </source>
</evidence>
<keyword evidence="23" id="KW-0560">Oxidoreductase</keyword>
<evidence type="ECO:0000256" key="18">
    <source>
        <dbReference type="RuleBase" id="RU004024"/>
    </source>
</evidence>
<evidence type="ECO:0000313" key="24">
    <source>
        <dbReference type="Proteomes" id="UP000252147"/>
    </source>
</evidence>
<evidence type="ECO:0000259" key="21">
    <source>
        <dbReference type="PROSITE" id="PS50999"/>
    </source>
</evidence>
<dbReference type="Proteomes" id="UP000252147">
    <property type="component" value="Unassembled WGS sequence"/>
</dbReference>
<reference evidence="23 24" key="1">
    <citation type="journal article" date="2018" name="Microbiome">
        <title>Fine metagenomic profile of the Mediterranean stratified and mixed water columns revealed by assembly and recruitment.</title>
        <authorList>
            <person name="Haro-Moreno J.M."/>
            <person name="Lopez-Perez M."/>
            <person name="De La Torre J.R."/>
            <person name="Picazo A."/>
            <person name="Camacho A."/>
            <person name="Rodriguez-Valera F."/>
        </authorList>
    </citation>
    <scope>NUCLEOTIDE SEQUENCE [LARGE SCALE GENOMIC DNA]</scope>
    <source>
        <strain evidence="23">MED-G83</strain>
    </source>
</reference>
<dbReference type="EC" id="7.1.1.9" evidence="18"/>
<comment type="subcellular location">
    <subcellularLocation>
        <location evidence="17">Cell membrane</location>
        <topology evidence="17">Multi-pass membrane protein</topology>
    </subcellularLocation>
    <subcellularLocation>
        <location evidence="1">Membrane</location>
        <topology evidence="1">Multi-pass membrane protein</topology>
    </subcellularLocation>
</comment>
<evidence type="ECO:0000256" key="13">
    <source>
        <dbReference type="ARBA" id="ARBA00023136"/>
    </source>
</evidence>
<keyword evidence="13 19" id="KW-0472">Membrane</keyword>
<keyword evidence="4 16" id="KW-0349">Heme</keyword>
<dbReference type="PANTHER" id="PTHR22888:SF9">
    <property type="entry name" value="CYTOCHROME C OXIDASE SUBUNIT 2"/>
    <property type="match status" value="1"/>
</dbReference>
<accession>A0A368BPR9</accession>
<dbReference type="InterPro" id="IPR011759">
    <property type="entry name" value="Cyt_c_oxidase_su2_TM_dom"/>
</dbReference>
<dbReference type="SUPFAM" id="SSF81464">
    <property type="entry name" value="Cytochrome c oxidase subunit II-like, transmembrane region"/>
    <property type="match status" value="1"/>
</dbReference>
<keyword evidence="6 17" id="KW-0812">Transmembrane</keyword>
<dbReference type="PROSITE" id="PS50857">
    <property type="entry name" value="COX2_CUA"/>
    <property type="match status" value="1"/>
</dbReference>
<evidence type="ECO:0000256" key="11">
    <source>
        <dbReference type="ARBA" id="ARBA00023004"/>
    </source>
</evidence>
<evidence type="ECO:0000256" key="19">
    <source>
        <dbReference type="SAM" id="Phobius"/>
    </source>
</evidence>
<dbReference type="InterPro" id="IPR002429">
    <property type="entry name" value="CcO_II-like_C"/>
</dbReference>
<evidence type="ECO:0000256" key="4">
    <source>
        <dbReference type="ARBA" id="ARBA00022617"/>
    </source>
</evidence>
<evidence type="ECO:0000313" key="23">
    <source>
        <dbReference type="EMBL" id="RCL39241.1"/>
    </source>
</evidence>
<dbReference type="GO" id="GO:0005886">
    <property type="term" value="C:plasma membrane"/>
    <property type="evidence" value="ECO:0007669"/>
    <property type="project" value="UniProtKB-SubCell"/>
</dbReference>